<name>A0A835FIE5_9POAL</name>
<evidence type="ECO:0000256" key="4">
    <source>
        <dbReference type="ARBA" id="ARBA00023170"/>
    </source>
</evidence>
<feature type="domain" description="PPIase cyclophilin-type" evidence="9">
    <location>
        <begin position="14"/>
        <end position="183"/>
    </location>
</feature>
<dbReference type="GO" id="GO:0003755">
    <property type="term" value="F:peptidyl-prolyl cis-trans isomerase activity"/>
    <property type="evidence" value="ECO:0007669"/>
    <property type="project" value="UniProtKB-KW"/>
</dbReference>
<dbReference type="FunFam" id="2.40.100.10:FF:000025">
    <property type="entry name" value="Peptidyl-prolyl cis-trans isomerase CYP19-2"/>
    <property type="match status" value="1"/>
</dbReference>
<evidence type="ECO:0000256" key="3">
    <source>
        <dbReference type="ARBA" id="ARBA00023110"/>
    </source>
</evidence>
<dbReference type="PROSITE" id="PS50072">
    <property type="entry name" value="CSA_PPIASE_2"/>
    <property type="match status" value="1"/>
</dbReference>
<keyword evidence="3" id="KW-0697">Rotamase</keyword>
<dbReference type="GO" id="GO:0004674">
    <property type="term" value="F:protein serine/threonine kinase activity"/>
    <property type="evidence" value="ECO:0007669"/>
    <property type="project" value="UniProtKB-EC"/>
</dbReference>
<dbReference type="SUPFAM" id="SSF51110">
    <property type="entry name" value="alpha-D-mannose-specific plant lectins"/>
    <property type="match status" value="1"/>
</dbReference>
<comment type="catalytic activity">
    <reaction evidence="6">
        <text>L-threonyl-[protein] + ATP = O-phospho-L-threonyl-[protein] + ADP + H(+)</text>
        <dbReference type="Rhea" id="RHEA:46608"/>
        <dbReference type="Rhea" id="RHEA-COMP:11060"/>
        <dbReference type="Rhea" id="RHEA-COMP:11605"/>
        <dbReference type="ChEBI" id="CHEBI:15378"/>
        <dbReference type="ChEBI" id="CHEBI:30013"/>
        <dbReference type="ChEBI" id="CHEBI:30616"/>
        <dbReference type="ChEBI" id="CHEBI:61977"/>
        <dbReference type="ChEBI" id="CHEBI:456216"/>
        <dbReference type="EC" id="2.7.11.1"/>
    </reaction>
</comment>
<dbReference type="AlphaFoldDB" id="A0A835FIE5"/>
<dbReference type="PANTHER" id="PTHR36481:SF3">
    <property type="entry name" value="EXPRESSED PROTEIN"/>
    <property type="match status" value="1"/>
</dbReference>
<proteinExistence type="predicted"/>
<evidence type="ECO:0000256" key="5">
    <source>
        <dbReference type="ARBA" id="ARBA00023235"/>
    </source>
</evidence>
<organism evidence="10 11">
    <name type="scientific">Digitaria exilis</name>
    <dbReference type="NCBI Taxonomy" id="1010633"/>
    <lineage>
        <taxon>Eukaryota</taxon>
        <taxon>Viridiplantae</taxon>
        <taxon>Streptophyta</taxon>
        <taxon>Embryophyta</taxon>
        <taxon>Tracheophyta</taxon>
        <taxon>Spermatophyta</taxon>
        <taxon>Magnoliopsida</taxon>
        <taxon>Liliopsida</taxon>
        <taxon>Poales</taxon>
        <taxon>Poaceae</taxon>
        <taxon>PACMAD clade</taxon>
        <taxon>Panicoideae</taxon>
        <taxon>Panicodae</taxon>
        <taxon>Paniceae</taxon>
        <taxon>Anthephorinae</taxon>
        <taxon>Digitaria</taxon>
    </lineage>
</organism>
<dbReference type="Gene3D" id="2.40.100.10">
    <property type="entry name" value="Cyclophilin-like"/>
    <property type="match status" value="1"/>
</dbReference>
<dbReference type="InterPro" id="IPR020892">
    <property type="entry name" value="Cyclophilin-type_PPIase_CS"/>
</dbReference>
<dbReference type="SUPFAM" id="SSF50891">
    <property type="entry name" value="Cyclophilin-like"/>
    <property type="match status" value="1"/>
</dbReference>
<feature type="compositionally biased region" description="Low complexity" evidence="8">
    <location>
        <begin position="594"/>
        <end position="603"/>
    </location>
</feature>
<evidence type="ECO:0000259" key="9">
    <source>
        <dbReference type="PROSITE" id="PS50072"/>
    </source>
</evidence>
<keyword evidence="4" id="KW-0675">Receptor</keyword>
<evidence type="ECO:0000256" key="6">
    <source>
        <dbReference type="ARBA" id="ARBA00047899"/>
    </source>
</evidence>
<keyword evidence="5" id="KW-0413">Isomerase</keyword>
<dbReference type="EMBL" id="JACEFO010000666">
    <property type="protein sequence ID" value="KAF8762053.1"/>
    <property type="molecule type" value="Genomic_DNA"/>
</dbReference>
<dbReference type="Pfam" id="PF00160">
    <property type="entry name" value="Pro_isomerase"/>
    <property type="match status" value="1"/>
</dbReference>
<sequence>MAPMRSNHNNPMVFLDLSVGGEPAGRVVIELFADKAPKAAENFRLLCTGERGAGRWSGRRLHYKGAPFHRVVPGFMCQGGDITAGNGTGGECAFGDGRYFPDEGLGAVRHDGPGVVSMANAGPNTNGSQFFITFAEAPWLDGRHVAFGRVVDGMEAVTAVEKAGSMSGRTTAARYHGSRIEDPRALSSEENLTHLEEFARVNVAGRPVKLPSCDHLAVMELHPSCIAALLLLSCSLAATAPTTPQGTIERVTKQQILASLPPGGGPPVPFITSPSGKYVAYFVRTHTVPGAGGLGADFCYVEVLDTTTATTHAGAVEGDGEEDAAGAATNADAAAGTSVWESECRPISTVNTCTLLFSWHGLEVFDGSEEVWHGETNTDGTNFLETLELVDDGDMRIRDKDGELAWRASDEPRHAQRCGAPGSSGLATALPPFAEPLGAHSSNLPFGQEPEGNGHGADLPQAADVGSGAAAFGGDDAGVAGSAGLGQGAHDVAGFGAQPLVDNSPYDSGAWKEGRGGHITAIGVALCVSTVLGAMGVALAESTGTRKTMGKGRTQHPHRNQEAHIDPDINQIPHGVPHVKKAPTPSRPRARNAPTPTTLSSSDPDTRPAPRRPRRTPTHPSRPAHKSDARPPQPPRPPDDTQTVTTLMKHAAEEAEGAMATVVLRCFDGAKVARSGLVAAAAGEGVVDVPGHVHGHVVAKVAAYWEGRAAAVGGDTAAAYDAAFLAGLHHDALVDLIHAAHHLGDAALFDLNKCDRATGWIIGRDLAGPS</sequence>
<dbReference type="PROSITE" id="PS00170">
    <property type="entry name" value="CSA_PPIASE_1"/>
    <property type="match status" value="1"/>
</dbReference>
<evidence type="ECO:0000256" key="2">
    <source>
        <dbReference type="ARBA" id="ARBA00004479"/>
    </source>
</evidence>
<comment type="catalytic activity">
    <reaction evidence="1">
        <text>[protein]-peptidylproline (omega=180) = [protein]-peptidylproline (omega=0)</text>
        <dbReference type="Rhea" id="RHEA:16237"/>
        <dbReference type="Rhea" id="RHEA-COMP:10747"/>
        <dbReference type="Rhea" id="RHEA-COMP:10748"/>
        <dbReference type="ChEBI" id="CHEBI:83833"/>
        <dbReference type="ChEBI" id="CHEBI:83834"/>
        <dbReference type="EC" id="5.2.1.8"/>
    </reaction>
</comment>
<evidence type="ECO:0000256" key="7">
    <source>
        <dbReference type="ARBA" id="ARBA00048679"/>
    </source>
</evidence>
<feature type="region of interest" description="Disordered" evidence="8">
    <location>
        <begin position="407"/>
        <end position="468"/>
    </location>
</feature>
<dbReference type="GO" id="GO:0006457">
    <property type="term" value="P:protein folding"/>
    <property type="evidence" value="ECO:0007669"/>
    <property type="project" value="InterPro"/>
</dbReference>
<dbReference type="InterPro" id="IPR036426">
    <property type="entry name" value="Bulb-type_lectin_dom_sf"/>
</dbReference>
<keyword evidence="11" id="KW-1185">Reference proteome</keyword>
<evidence type="ECO:0000313" key="10">
    <source>
        <dbReference type="EMBL" id="KAF8762053.1"/>
    </source>
</evidence>
<comment type="caution">
    <text evidence="10">The sequence shown here is derived from an EMBL/GenBank/DDBJ whole genome shotgun (WGS) entry which is preliminary data.</text>
</comment>
<evidence type="ECO:0000256" key="1">
    <source>
        <dbReference type="ARBA" id="ARBA00000971"/>
    </source>
</evidence>
<dbReference type="PRINTS" id="PR00153">
    <property type="entry name" value="CSAPPISMRASE"/>
</dbReference>
<evidence type="ECO:0000313" key="11">
    <source>
        <dbReference type="Proteomes" id="UP000636709"/>
    </source>
</evidence>
<reference evidence="10" key="1">
    <citation type="submission" date="2020-07" db="EMBL/GenBank/DDBJ databases">
        <title>Genome sequence and genetic diversity analysis of an under-domesticated orphan crop, white fonio (Digitaria exilis).</title>
        <authorList>
            <person name="Bennetzen J.L."/>
            <person name="Chen S."/>
            <person name="Ma X."/>
            <person name="Wang X."/>
            <person name="Yssel A.E.J."/>
            <person name="Chaluvadi S.R."/>
            <person name="Johnson M."/>
            <person name="Gangashetty P."/>
            <person name="Hamidou F."/>
            <person name="Sanogo M.D."/>
            <person name="Zwaenepoel A."/>
            <person name="Wallace J."/>
            <person name="Van De Peer Y."/>
            <person name="Van Deynze A."/>
        </authorList>
    </citation>
    <scope>NUCLEOTIDE SEQUENCE</scope>
    <source>
        <tissue evidence="10">Leaves</tissue>
    </source>
</reference>
<protein>
    <recommendedName>
        <fullName evidence="9">PPIase cyclophilin-type domain-containing protein</fullName>
    </recommendedName>
</protein>
<accession>A0A835FIE5</accession>
<feature type="region of interest" description="Disordered" evidence="8">
    <location>
        <begin position="543"/>
        <end position="642"/>
    </location>
</feature>
<dbReference type="InterPro" id="IPR002130">
    <property type="entry name" value="Cyclophilin-type_PPIase_dom"/>
</dbReference>
<comment type="subcellular location">
    <subcellularLocation>
        <location evidence="2">Membrane</location>
        <topology evidence="2">Single-pass type I membrane protein</topology>
    </subcellularLocation>
</comment>
<evidence type="ECO:0000256" key="8">
    <source>
        <dbReference type="SAM" id="MobiDB-lite"/>
    </source>
</evidence>
<dbReference type="OrthoDB" id="687840at2759"/>
<dbReference type="PANTHER" id="PTHR36481">
    <property type="entry name" value="EXPRESSED PROTEIN"/>
    <property type="match status" value="1"/>
</dbReference>
<dbReference type="GO" id="GO:0016020">
    <property type="term" value="C:membrane"/>
    <property type="evidence" value="ECO:0007669"/>
    <property type="project" value="UniProtKB-SubCell"/>
</dbReference>
<gene>
    <name evidence="10" type="ORF">HU200_009814</name>
</gene>
<dbReference type="InterPro" id="IPR029000">
    <property type="entry name" value="Cyclophilin-like_dom_sf"/>
</dbReference>
<dbReference type="Proteomes" id="UP000636709">
    <property type="component" value="Unassembled WGS sequence"/>
</dbReference>
<feature type="compositionally biased region" description="Basic residues" evidence="8">
    <location>
        <begin position="548"/>
        <end position="558"/>
    </location>
</feature>
<comment type="catalytic activity">
    <reaction evidence="7">
        <text>L-seryl-[protein] + ATP = O-phospho-L-seryl-[protein] + ADP + H(+)</text>
        <dbReference type="Rhea" id="RHEA:17989"/>
        <dbReference type="Rhea" id="RHEA-COMP:9863"/>
        <dbReference type="Rhea" id="RHEA-COMP:11604"/>
        <dbReference type="ChEBI" id="CHEBI:15378"/>
        <dbReference type="ChEBI" id="CHEBI:29999"/>
        <dbReference type="ChEBI" id="CHEBI:30616"/>
        <dbReference type="ChEBI" id="CHEBI:83421"/>
        <dbReference type="ChEBI" id="CHEBI:456216"/>
        <dbReference type="EC" id="2.7.11.1"/>
    </reaction>
</comment>